<keyword evidence="3" id="KW-1185">Reference proteome</keyword>
<dbReference type="RefSeq" id="WP_009519955.1">
    <property type="nucleotide sequence ID" value="NZ_CCAE010000001.1"/>
</dbReference>
<dbReference type="Proteomes" id="UP000028878">
    <property type="component" value="Unassembled WGS sequence"/>
</dbReference>
<evidence type="ECO:0000256" key="1">
    <source>
        <dbReference type="SAM" id="SignalP"/>
    </source>
</evidence>
<feature type="signal peptide" evidence="1">
    <location>
        <begin position="1"/>
        <end position="22"/>
    </location>
</feature>
<gene>
    <name evidence="2" type="ORF">BN948_00145</name>
</gene>
<protein>
    <submittedName>
        <fullName evidence="2">Exported protein</fullName>
    </submittedName>
</protein>
<reference evidence="3" key="1">
    <citation type="submission" date="2014-11" db="EMBL/GenBank/DDBJ databases">
        <title>Draft genome sequence of Hydrogenophaga intermedia S1.</title>
        <authorList>
            <person name="Gan H.M."/>
            <person name="Chew T.H."/>
            <person name="Stolz A."/>
        </authorList>
    </citation>
    <scope>NUCLEOTIDE SEQUENCE [LARGE SCALE GENOMIC DNA]</scope>
    <source>
        <strain evidence="3">S1</strain>
    </source>
</reference>
<dbReference type="AlphaFoldDB" id="A0A1L1PCN8"/>
<name>A0A1L1PCN8_HYDIT</name>
<feature type="chain" id="PRO_5009681293" evidence="1">
    <location>
        <begin position="23"/>
        <end position="133"/>
    </location>
</feature>
<proteinExistence type="predicted"/>
<keyword evidence="1" id="KW-0732">Signal</keyword>
<evidence type="ECO:0000313" key="2">
    <source>
        <dbReference type="EMBL" id="CDN85753.1"/>
    </source>
</evidence>
<organism evidence="2 3">
    <name type="scientific">Hydrogenophaga intermedia</name>
    <dbReference type="NCBI Taxonomy" id="65786"/>
    <lineage>
        <taxon>Bacteria</taxon>
        <taxon>Pseudomonadati</taxon>
        <taxon>Pseudomonadota</taxon>
        <taxon>Betaproteobacteria</taxon>
        <taxon>Burkholderiales</taxon>
        <taxon>Comamonadaceae</taxon>
        <taxon>Hydrogenophaga</taxon>
    </lineage>
</organism>
<dbReference type="EMBL" id="CCAE010000001">
    <property type="protein sequence ID" value="CDN85753.1"/>
    <property type="molecule type" value="Genomic_DNA"/>
</dbReference>
<evidence type="ECO:0000313" key="3">
    <source>
        <dbReference type="Proteomes" id="UP000028878"/>
    </source>
</evidence>
<accession>A0A1L1PCN8</accession>
<sequence length="133" mass="13746" precursor="true">MKTSQLVLLPIAFALTAGAAFAEGPIEGNEVFNFQSTLSRAEVQAQVAPAYQADQIARGEANPAQAQATVVASGLTRAQVLAEAAEARRLGVVVRGELQPVATPEQAELIRLAGLRAVQGNAVVQGQGSVQVN</sequence>